<dbReference type="VEuPathDB" id="FungiDB:HMPREF1544_05319"/>
<dbReference type="OrthoDB" id="296767at2759"/>
<protein>
    <recommendedName>
        <fullName evidence="3">DUF1765-domain-containing protein</fullName>
    </recommendedName>
</protein>
<evidence type="ECO:0000313" key="2">
    <source>
        <dbReference type="Proteomes" id="UP000014254"/>
    </source>
</evidence>
<dbReference type="Proteomes" id="UP000014254">
    <property type="component" value="Unassembled WGS sequence"/>
</dbReference>
<keyword evidence="2" id="KW-1185">Reference proteome</keyword>
<accession>S2JHD5</accession>
<evidence type="ECO:0000313" key="1">
    <source>
        <dbReference type="EMBL" id="EPB87912.1"/>
    </source>
</evidence>
<dbReference type="eggNOG" id="ENOG502R8B9">
    <property type="taxonomic scope" value="Eukaryota"/>
</dbReference>
<dbReference type="InParanoid" id="S2JHD5"/>
<reference evidence="2" key="1">
    <citation type="submission" date="2013-05" db="EMBL/GenBank/DDBJ databases">
        <title>The Genome sequence of Mucor circinelloides f. circinelloides 1006PhL.</title>
        <authorList>
            <consortium name="The Broad Institute Genomics Platform"/>
            <person name="Cuomo C."/>
            <person name="Earl A."/>
            <person name="Findley K."/>
            <person name="Lee S.C."/>
            <person name="Walker B."/>
            <person name="Young S."/>
            <person name="Zeng Q."/>
            <person name="Gargeya S."/>
            <person name="Fitzgerald M."/>
            <person name="Haas B."/>
            <person name="Abouelleil A."/>
            <person name="Allen A.W."/>
            <person name="Alvarado L."/>
            <person name="Arachchi H.M."/>
            <person name="Berlin A.M."/>
            <person name="Chapman S.B."/>
            <person name="Gainer-Dewar J."/>
            <person name="Goldberg J."/>
            <person name="Griggs A."/>
            <person name="Gujja S."/>
            <person name="Hansen M."/>
            <person name="Howarth C."/>
            <person name="Imamovic A."/>
            <person name="Ireland A."/>
            <person name="Larimer J."/>
            <person name="McCowan C."/>
            <person name="Murphy C."/>
            <person name="Pearson M."/>
            <person name="Poon T.W."/>
            <person name="Priest M."/>
            <person name="Roberts A."/>
            <person name="Saif S."/>
            <person name="Shea T."/>
            <person name="Sisk P."/>
            <person name="Sykes S."/>
            <person name="Wortman J."/>
            <person name="Nusbaum C."/>
            <person name="Birren B."/>
        </authorList>
    </citation>
    <scope>NUCLEOTIDE SEQUENCE [LARGE SCALE GENOMIC DNA]</scope>
    <source>
        <strain evidence="2">1006PhL</strain>
    </source>
</reference>
<organism evidence="1 2">
    <name type="scientific">Mucor circinelloides f. circinelloides (strain 1006PhL)</name>
    <name type="common">Mucormycosis agent</name>
    <name type="synonym">Calyptromyces circinelloides</name>
    <dbReference type="NCBI Taxonomy" id="1220926"/>
    <lineage>
        <taxon>Eukaryota</taxon>
        <taxon>Fungi</taxon>
        <taxon>Fungi incertae sedis</taxon>
        <taxon>Mucoromycota</taxon>
        <taxon>Mucoromycotina</taxon>
        <taxon>Mucoromycetes</taxon>
        <taxon>Mucorales</taxon>
        <taxon>Mucorineae</taxon>
        <taxon>Mucoraceae</taxon>
        <taxon>Mucor</taxon>
    </lineage>
</organism>
<dbReference type="PANTHER" id="PTHR37988">
    <property type="entry name" value="UPF0592 MEMBRANE PROTEIN C7D4.03C"/>
    <property type="match status" value="1"/>
</dbReference>
<proteinExistence type="predicted"/>
<dbReference type="PANTHER" id="PTHR37988:SF1">
    <property type="entry name" value="UPF0592 MEMBRANE PROTEIN C7D4.03C"/>
    <property type="match status" value="1"/>
</dbReference>
<dbReference type="EMBL" id="KE123960">
    <property type="protein sequence ID" value="EPB87912.1"/>
    <property type="molecule type" value="Genomic_DNA"/>
</dbReference>
<dbReference type="OMA" id="TQREICS"/>
<sequence>MKESLCARRDTTIKKRHLIGLLPLFSKRHQDTSVSSCSDTITSISSSSTICNDSSQIPIIRAKRPIAIPDYARLGKLFLKFQSKPKQRRDLLKEHVAHWFRKSPNDIYFPQLQTTVSFWGLKDAAKEEKKLEFGRFTLLKWWRSLLNNIAIASQDDKCLNEFLEFDFAGPFQYTEWLQFQEHSLVKEYRRLLVASLRLAIEKLNQKAIYSNIISFSAKVLAICYFKIPGVANSLLRALDAPLKMMHSVYTEMTEHCQQRQQYQQQQRMLQSDIQYVFPSFLHSIMTSDKKAYQHCLVNDMDYSKQPLKKSGNWIRRWTSDDSELFFSFYRHYHATLKIYMAARYPNLSQLRLYQRNLLLCVSPGYLCLASYFASKLHLLTQREICSVTNGGVGANNSKNNFFTASTLSPTNSIQLINEPTTGHGKPAFISSVIGKPKPLMMATRRYTECMTWNTIAADPDGLYHDMVNVWLRAVIKRTVLTNPEQVFCLFDILEQTVLELQKFPVKLAYFPIDRPFILQTLNIVLSQCDHTITLLRSLSFIYAHFRFLTVHAALLDTLCNDILMNTFIMERLFLHWGKNVRIFFLRCLVWRVSRVWRTEDVLWSTEVVNETHENRHSRFCNGHQCWLRWSSTCSQTEGLSGEMQAYQQCALETHIKLETLMASFHKHYFSMQRQQSNGHSYAENSIATTTTEQPTNNLSSTLAFLPPCDADQYIQAESCKSSADSEAPFLKSTTLKRKHSVMLKLFNHHHSLVHRLGKEKNTFLQKYNQQDEGLCTVNTTSEEAERIVVREIYAIANRYNIYSLHYSLPLQTATHKSSTEHTRKDISESPFISSIVHCWKYDPTKQVYARKVVDELKEVVNEYQVWLQKAPATLADVALMAPKLFLEWPKNWTFSAA</sequence>
<evidence type="ECO:0008006" key="3">
    <source>
        <dbReference type="Google" id="ProtNLM"/>
    </source>
</evidence>
<dbReference type="InterPro" id="IPR013887">
    <property type="entry name" value="UPF0592"/>
</dbReference>
<gene>
    <name evidence="1" type="ORF">HMPREF1544_05319</name>
</gene>
<dbReference type="Pfam" id="PF08578">
    <property type="entry name" value="DUF1765"/>
    <property type="match status" value="1"/>
</dbReference>
<dbReference type="STRING" id="1220926.S2JHD5"/>
<name>S2JHD5_MUCC1</name>
<dbReference type="AlphaFoldDB" id="S2JHD5"/>